<dbReference type="AlphaFoldDB" id="A0A1K2HPG8"/>
<dbReference type="STRING" id="1121279.SAMN02745887_02998"/>
<sequence>MRHLGAYMLRFRQIEAFRYLMQTGSSVGAARQMHVTQPAISRLIADLESDVGFALFDRNKGRLLPTPAAIRFYRAVEENFLGLARLKQVADTIRQDTPESLVVACLPVLSTVLLPAVLREFYRYRPTVPVDIYAQNTPEILARLQDRKADVALGLALPPVAGIETEALLETPVLCAMPVGHPLSRLDLVRPKDLDGLAMVGWLPDGSAAYREEQMILDKAGVRPHYLVRTHTAHTRYAMVANGFGVSIVEPFAAQIWQANGVVLRPFESNIRYQYMLAYPSAGASTPLLAEFCDTVRKVAKSLKLVGGTPAYQEK</sequence>
<accession>A0A1K2HPG8</accession>
<keyword evidence="7" id="KW-1185">Reference proteome</keyword>
<dbReference type="Pfam" id="PF03466">
    <property type="entry name" value="LysR_substrate"/>
    <property type="match status" value="1"/>
</dbReference>
<dbReference type="InterPro" id="IPR036390">
    <property type="entry name" value="WH_DNA-bd_sf"/>
</dbReference>
<evidence type="ECO:0000313" key="7">
    <source>
        <dbReference type="Proteomes" id="UP000186513"/>
    </source>
</evidence>
<feature type="domain" description="HTH lysR-type" evidence="5">
    <location>
        <begin position="9"/>
        <end position="66"/>
    </location>
</feature>
<dbReference type="InterPro" id="IPR000847">
    <property type="entry name" value="LysR_HTH_N"/>
</dbReference>
<dbReference type="EMBL" id="FPKR01000012">
    <property type="protein sequence ID" value="SFZ78465.1"/>
    <property type="molecule type" value="Genomic_DNA"/>
</dbReference>
<comment type="similarity">
    <text evidence="1">Belongs to the LysR transcriptional regulatory family.</text>
</comment>
<keyword evidence="2" id="KW-0805">Transcription regulation</keyword>
<dbReference type="PANTHER" id="PTHR30427:SF1">
    <property type="entry name" value="TRANSCRIPTIONAL ACTIVATOR PROTEIN LYSR"/>
    <property type="match status" value="1"/>
</dbReference>
<dbReference type="GO" id="GO:0010628">
    <property type="term" value="P:positive regulation of gene expression"/>
    <property type="evidence" value="ECO:0007669"/>
    <property type="project" value="TreeGrafter"/>
</dbReference>
<evidence type="ECO:0000256" key="2">
    <source>
        <dbReference type="ARBA" id="ARBA00023015"/>
    </source>
</evidence>
<gene>
    <name evidence="6" type="ORF">SAMN02745887_02998</name>
</gene>
<reference evidence="6 7" key="1">
    <citation type="submission" date="2016-11" db="EMBL/GenBank/DDBJ databases">
        <authorList>
            <person name="Jaros S."/>
            <person name="Januszkiewicz K."/>
            <person name="Wedrychowicz H."/>
        </authorList>
    </citation>
    <scope>NUCLEOTIDE SEQUENCE [LARGE SCALE GENOMIC DNA]</scope>
    <source>
        <strain evidence="6 7">DSM 18899</strain>
    </source>
</reference>
<dbReference type="InterPro" id="IPR005119">
    <property type="entry name" value="LysR_subst-bd"/>
</dbReference>
<dbReference type="PANTHER" id="PTHR30427">
    <property type="entry name" value="TRANSCRIPTIONAL ACTIVATOR PROTEIN LYSR"/>
    <property type="match status" value="1"/>
</dbReference>
<dbReference type="Gene3D" id="3.40.190.10">
    <property type="entry name" value="Periplasmic binding protein-like II"/>
    <property type="match status" value="2"/>
</dbReference>
<name>A0A1K2HPG8_9NEIS</name>
<evidence type="ECO:0000256" key="4">
    <source>
        <dbReference type="ARBA" id="ARBA00023163"/>
    </source>
</evidence>
<dbReference type="Pfam" id="PF00126">
    <property type="entry name" value="HTH_1"/>
    <property type="match status" value="1"/>
</dbReference>
<evidence type="ECO:0000256" key="1">
    <source>
        <dbReference type="ARBA" id="ARBA00009437"/>
    </source>
</evidence>
<dbReference type="PRINTS" id="PR00039">
    <property type="entry name" value="HTHLYSR"/>
</dbReference>
<dbReference type="PROSITE" id="PS50931">
    <property type="entry name" value="HTH_LYSR"/>
    <property type="match status" value="1"/>
</dbReference>
<keyword evidence="3 6" id="KW-0238">DNA-binding</keyword>
<evidence type="ECO:0000259" key="5">
    <source>
        <dbReference type="PROSITE" id="PS50931"/>
    </source>
</evidence>
<proteinExistence type="inferred from homology"/>
<dbReference type="InterPro" id="IPR036388">
    <property type="entry name" value="WH-like_DNA-bd_sf"/>
</dbReference>
<keyword evidence="4" id="KW-0804">Transcription</keyword>
<evidence type="ECO:0000313" key="6">
    <source>
        <dbReference type="EMBL" id="SFZ78465.1"/>
    </source>
</evidence>
<dbReference type="Proteomes" id="UP000186513">
    <property type="component" value="Unassembled WGS sequence"/>
</dbReference>
<protein>
    <submittedName>
        <fullName evidence="6">DNA-binding transcriptional regulator, LysR family</fullName>
    </submittedName>
</protein>
<dbReference type="GO" id="GO:0043565">
    <property type="term" value="F:sequence-specific DNA binding"/>
    <property type="evidence" value="ECO:0007669"/>
    <property type="project" value="TreeGrafter"/>
</dbReference>
<dbReference type="SUPFAM" id="SSF46785">
    <property type="entry name" value="Winged helix' DNA-binding domain"/>
    <property type="match status" value="1"/>
</dbReference>
<dbReference type="GO" id="GO:0003700">
    <property type="term" value="F:DNA-binding transcription factor activity"/>
    <property type="evidence" value="ECO:0007669"/>
    <property type="project" value="InterPro"/>
</dbReference>
<dbReference type="Gene3D" id="1.10.10.10">
    <property type="entry name" value="Winged helix-like DNA-binding domain superfamily/Winged helix DNA-binding domain"/>
    <property type="match status" value="1"/>
</dbReference>
<dbReference type="SUPFAM" id="SSF53850">
    <property type="entry name" value="Periplasmic binding protein-like II"/>
    <property type="match status" value="1"/>
</dbReference>
<organism evidence="6 7">
    <name type="scientific">Chitinimonas taiwanensis DSM 18899</name>
    <dbReference type="NCBI Taxonomy" id="1121279"/>
    <lineage>
        <taxon>Bacteria</taxon>
        <taxon>Pseudomonadati</taxon>
        <taxon>Pseudomonadota</taxon>
        <taxon>Betaproteobacteria</taxon>
        <taxon>Neisseriales</taxon>
        <taxon>Chitinibacteraceae</taxon>
        <taxon>Chitinimonas</taxon>
    </lineage>
</organism>
<evidence type="ECO:0000256" key="3">
    <source>
        <dbReference type="ARBA" id="ARBA00023125"/>
    </source>
</evidence>